<feature type="domain" description="Ketosynthase family 3 (KS3)" evidence="15">
    <location>
        <begin position="36"/>
        <end position="436"/>
    </location>
</feature>
<dbReference type="InterPro" id="IPR014031">
    <property type="entry name" value="Ketoacyl_synth_C"/>
</dbReference>
<reference evidence="16" key="1">
    <citation type="submission" date="2021-06" db="EMBL/GenBank/DDBJ databases">
        <title>Paracoccus bacterium XHP0099 sp. nov., isolated from the surface waters of the Yellow Sea.</title>
        <authorList>
            <person name="Xue H."/>
            <person name="Zhang D."/>
        </authorList>
    </citation>
    <scope>NUCLEOTIDE SEQUENCE</scope>
    <source>
        <strain evidence="16">XHP0099</strain>
    </source>
</reference>
<evidence type="ECO:0000256" key="7">
    <source>
        <dbReference type="ARBA" id="ARBA00022692"/>
    </source>
</evidence>
<evidence type="ECO:0000256" key="8">
    <source>
        <dbReference type="ARBA" id="ARBA00022989"/>
    </source>
</evidence>
<keyword evidence="3" id="KW-0536">Nodulation</keyword>
<dbReference type="PROSITE" id="PS00606">
    <property type="entry name" value="KS3_1"/>
    <property type="match status" value="1"/>
</dbReference>
<dbReference type="Pfam" id="PF00109">
    <property type="entry name" value="ketoacyl-synt"/>
    <property type="match status" value="1"/>
</dbReference>
<dbReference type="PROSITE" id="PS52004">
    <property type="entry name" value="KS3_2"/>
    <property type="match status" value="1"/>
</dbReference>
<keyword evidence="8" id="KW-1133">Transmembrane helix</keyword>
<feature type="region of interest" description="Disordered" evidence="14">
    <location>
        <begin position="1"/>
        <end position="29"/>
    </location>
</feature>
<evidence type="ECO:0000256" key="10">
    <source>
        <dbReference type="ARBA" id="ARBA00037576"/>
    </source>
</evidence>
<dbReference type="InterPro" id="IPR014030">
    <property type="entry name" value="Ketoacyl_synth_N"/>
</dbReference>
<keyword evidence="7" id="KW-0812">Transmembrane</keyword>
<evidence type="ECO:0000256" key="11">
    <source>
        <dbReference type="ARBA" id="ARBA00039445"/>
    </source>
</evidence>
<keyword evidence="6 13" id="KW-0808">Transferase</keyword>
<keyword evidence="4" id="KW-1003">Cell membrane</keyword>
<dbReference type="Pfam" id="PF02801">
    <property type="entry name" value="Ketoacyl-synt_C"/>
    <property type="match status" value="1"/>
</dbReference>
<comment type="subcellular location">
    <subcellularLocation>
        <location evidence="1">Cell inner membrane</location>
    </subcellularLocation>
</comment>
<protein>
    <recommendedName>
        <fullName evidence="11">Nodulation protein E</fullName>
    </recommendedName>
    <alternativeName>
        <fullName evidence="12">Host-specificity of nodulation protein B</fullName>
    </alternativeName>
</protein>
<comment type="similarity">
    <text evidence="2 13">Belongs to the thiolase-like superfamily. Beta-ketoacyl-ACP synthases family.</text>
</comment>
<evidence type="ECO:0000256" key="5">
    <source>
        <dbReference type="ARBA" id="ARBA00022519"/>
    </source>
</evidence>
<dbReference type="NCBIfam" id="NF005589">
    <property type="entry name" value="PRK07314.1"/>
    <property type="match status" value="1"/>
</dbReference>
<comment type="function">
    <text evidence="10">Proposed to synthesize NOD factor fatty acyl chain. Involved in the synthesis of a highly unsaturated fatty acid moiety, which forms part of a lipo-oligosaccharide that is responsible for host specificity.</text>
</comment>
<evidence type="ECO:0000256" key="13">
    <source>
        <dbReference type="RuleBase" id="RU003694"/>
    </source>
</evidence>
<keyword evidence="17" id="KW-1185">Reference proteome</keyword>
<dbReference type="RefSeq" id="WP_216032918.1">
    <property type="nucleotide sequence ID" value="NZ_JAHKNG010000012.1"/>
</dbReference>
<dbReference type="InterPro" id="IPR018201">
    <property type="entry name" value="Ketoacyl_synth_AS"/>
</dbReference>
<dbReference type="InterPro" id="IPR000794">
    <property type="entry name" value="Beta-ketoacyl_synthase"/>
</dbReference>
<comment type="caution">
    <text evidence="16">The sequence shown here is derived from an EMBL/GenBank/DDBJ whole genome shotgun (WGS) entry which is preliminary data.</text>
</comment>
<evidence type="ECO:0000256" key="3">
    <source>
        <dbReference type="ARBA" id="ARBA00022458"/>
    </source>
</evidence>
<evidence type="ECO:0000256" key="2">
    <source>
        <dbReference type="ARBA" id="ARBA00008467"/>
    </source>
</evidence>
<dbReference type="InterPro" id="IPR020841">
    <property type="entry name" value="PKS_Beta-ketoAc_synthase_dom"/>
</dbReference>
<feature type="compositionally biased region" description="Low complexity" evidence="14">
    <location>
        <begin position="20"/>
        <end position="29"/>
    </location>
</feature>
<evidence type="ECO:0000313" key="16">
    <source>
        <dbReference type="EMBL" id="MBU3030239.1"/>
    </source>
</evidence>
<dbReference type="PANTHER" id="PTHR11712">
    <property type="entry name" value="POLYKETIDE SYNTHASE-RELATED"/>
    <property type="match status" value="1"/>
</dbReference>
<keyword evidence="5" id="KW-0997">Cell inner membrane</keyword>
<organism evidence="16 17">
    <name type="scientific">Paracoccus marinaquae</name>
    <dbReference type="NCBI Taxonomy" id="2841926"/>
    <lineage>
        <taxon>Bacteria</taxon>
        <taxon>Pseudomonadati</taxon>
        <taxon>Pseudomonadota</taxon>
        <taxon>Alphaproteobacteria</taxon>
        <taxon>Rhodobacterales</taxon>
        <taxon>Paracoccaceae</taxon>
        <taxon>Paracoccus</taxon>
    </lineage>
</organism>
<proteinExistence type="inferred from homology"/>
<dbReference type="EMBL" id="JAHKNG010000012">
    <property type="protein sequence ID" value="MBU3030239.1"/>
    <property type="molecule type" value="Genomic_DNA"/>
</dbReference>
<gene>
    <name evidence="16" type="ORF">KNW02_08915</name>
</gene>
<evidence type="ECO:0000256" key="9">
    <source>
        <dbReference type="ARBA" id="ARBA00023136"/>
    </source>
</evidence>
<dbReference type="Proteomes" id="UP001166191">
    <property type="component" value="Unassembled WGS sequence"/>
</dbReference>
<name>A0ABS6AI17_9RHOB</name>
<sequence length="437" mass="46062">MSPKKSGRKAARDSESDDLAVPAVASAAKATRPDGSRRVVITGAGTINALGHDVTSTLEAFREGRCGITQLNFRDVDRLSIQIGAQIHDWKPEDHFNRQQILLYDKFTQFTLLSAKQAVAQSGLNFAGKLGLRSGVILGTAGGGLNTWDDNYRAVYEEGKNRVHPFVVPKLMNNAAASHVSMEYGLRGPSFTVATACASSNHAMGLAFQMVRSGAAQVMLTGGSEAMLCFGGVKAWEGLRVMSKDACRPFSANRNGMVQGEGAGVFVFEDYDSARSRGAEILAEVVGFAMSSDAQDIVMPSAQGAERAITGALHDAGLNPDQVGYINAHGTGTAANDKTECAAVAHAFGHHADRLMISSTKSMHGHLIGGTGAVELLACVMALREGVIAPTIGYQEPDPECALDVVPNEAREAQVDAALSNAFAFGGLNAVIALRRI</sequence>
<evidence type="ECO:0000256" key="4">
    <source>
        <dbReference type="ARBA" id="ARBA00022475"/>
    </source>
</evidence>
<dbReference type="CDD" id="cd00834">
    <property type="entry name" value="KAS_I_II"/>
    <property type="match status" value="1"/>
</dbReference>
<accession>A0ABS6AI17</accession>
<evidence type="ECO:0000256" key="12">
    <source>
        <dbReference type="ARBA" id="ARBA00041756"/>
    </source>
</evidence>
<evidence type="ECO:0000259" key="15">
    <source>
        <dbReference type="PROSITE" id="PS52004"/>
    </source>
</evidence>
<evidence type="ECO:0000256" key="6">
    <source>
        <dbReference type="ARBA" id="ARBA00022679"/>
    </source>
</evidence>
<evidence type="ECO:0000256" key="1">
    <source>
        <dbReference type="ARBA" id="ARBA00004533"/>
    </source>
</evidence>
<evidence type="ECO:0000256" key="14">
    <source>
        <dbReference type="SAM" id="MobiDB-lite"/>
    </source>
</evidence>
<dbReference type="PANTHER" id="PTHR11712:SF352">
    <property type="entry name" value="3-OXOACYL-[ACYL-CARRIER-PROTEIN] SYNTHASE"/>
    <property type="match status" value="1"/>
</dbReference>
<evidence type="ECO:0000313" key="17">
    <source>
        <dbReference type="Proteomes" id="UP001166191"/>
    </source>
</evidence>
<dbReference type="SMART" id="SM00825">
    <property type="entry name" value="PKS_KS"/>
    <property type="match status" value="1"/>
</dbReference>
<keyword evidence="9" id="KW-0472">Membrane</keyword>